<evidence type="ECO:0000313" key="6">
    <source>
        <dbReference type="Proteomes" id="UP001408789"/>
    </source>
</evidence>
<accession>A0AAP0DDQ7</accession>
<proteinExistence type="inferred from homology"/>
<keyword evidence="3 4" id="KW-0964">Secreted</keyword>
<keyword evidence="4" id="KW-0732">Signal</keyword>
<dbReference type="Proteomes" id="UP001408789">
    <property type="component" value="Unassembled WGS sequence"/>
</dbReference>
<dbReference type="AlphaFoldDB" id="A0AAP0DDQ7"/>
<name>A0AAP0DDQ7_9ASTR</name>
<feature type="signal peptide" evidence="4">
    <location>
        <begin position="1"/>
        <end position="24"/>
    </location>
</feature>
<keyword evidence="4" id="KW-0052">Apoplast</keyword>
<comment type="similarity">
    <text evidence="1 4">Belongs to the plant dirigent protein family.</text>
</comment>
<comment type="function">
    <text evidence="4">Dirigent proteins impart stereoselectivity on the phenoxy radical-coupling reaction, yielding optically active lignans from two molecules of coniferyl alcohol in the biosynthesis of lignans, flavonolignans, and alkaloids and thus plays a central role in plant secondary metabolism.</text>
</comment>
<gene>
    <name evidence="5" type="ORF">SSX86_008995</name>
</gene>
<organism evidence="5 6">
    <name type="scientific">Deinandra increscens subsp. villosa</name>
    <dbReference type="NCBI Taxonomy" id="3103831"/>
    <lineage>
        <taxon>Eukaryota</taxon>
        <taxon>Viridiplantae</taxon>
        <taxon>Streptophyta</taxon>
        <taxon>Embryophyta</taxon>
        <taxon>Tracheophyta</taxon>
        <taxon>Spermatophyta</taxon>
        <taxon>Magnoliopsida</taxon>
        <taxon>eudicotyledons</taxon>
        <taxon>Gunneridae</taxon>
        <taxon>Pentapetalae</taxon>
        <taxon>asterids</taxon>
        <taxon>campanulids</taxon>
        <taxon>Asterales</taxon>
        <taxon>Asteraceae</taxon>
        <taxon>Asteroideae</taxon>
        <taxon>Heliantheae alliance</taxon>
        <taxon>Madieae</taxon>
        <taxon>Madiinae</taxon>
        <taxon>Deinandra</taxon>
    </lineage>
</organism>
<dbReference type="Pfam" id="PF03018">
    <property type="entry name" value="Dirigent"/>
    <property type="match status" value="1"/>
</dbReference>
<sequence>MATLSSLLTLSLLTTISLPSPATGTFWKPPKTRPFKLGSPKLTQFQFYSHDIQTGPNPTSITITKPQPTKTNNGSVATGFGIVNMFDDPLTYKPENGSRVLGRAQGFYGAVSEEENVLLVTVSLVFMGGRYGGSTLMVVGRNPVGEKVREMPVIGGTGAFRFARGYVQATSHAGNVKTRDVIVRFGIPGPMEKSQS</sequence>
<dbReference type="GO" id="GO:0009699">
    <property type="term" value="P:phenylpropanoid biosynthetic process"/>
    <property type="evidence" value="ECO:0007669"/>
    <property type="project" value="UniProtKB-ARBA"/>
</dbReference>
<feature type="chain" id="PRO_5042663714" description="Dirigent protein" evidence="4">
    <location>
        <begin position="25"/>
        <end position="196"/>
    </location>
</feature>
<evidence type="ECO:0000313" key="5">
    <source>
        <dbReference type="EMBL" id="KAK9072561.1"/>
    </source>
</evidence>
<evidence type="ECO:0000256" key="1">
    <source>
        <dbReference type="ARBA" id="ARBA00010746"/>
    </source>
</evidence>
<dbReference type="EMBL" id="JBCNJP010000010">
    <property type="protein sequence ID" value="KAK9072561.1"/>
    <property type="molecule type" value="Genomic_DNA"/>
</dbReference>
<evidence type="ECO:0000256" key="4">
    <source>
        <dbReference type="RuleBase" id="RU363099"/>
    </source>
</evidence>
<evidence type="ECO:0000256" key="3">
    <source>
        <dbReference type="ARBA" id="ARBA00022525"/>
    </source>
</evidence>
<keyword evidence="6" id="KW-1185">Reference proteome</keyword>
<dbReference type="PANTHER" id="PTHR21495">
    <property type="entry name" value="NUCLEOPORIN-RELATED"/>
    <property type="match status" value="1"/>
</dbReference>
<protein>
    <recommendedName>
        <fullName evidence="4">Dirigent protein</fullName>
    </recommendedName>
</protein>
<comment type="subunit">
    <text evidence="2 4">Homodimer.</text>
</comment>
<dbReference type="GO" id="GO:0048046">
    <property type="term" value="C:apoplast"/>
    <property type="evidence" value="ECO:0007669"/>
    <property type="project" value="UniProtKB-SubCell"/>
</dbReference>
<dbReference type="InterPro" id="IPR004265">
    <property type="entry name" value="Dirigent"/>
</dbReference>
<comment type="subcellular location">
    <subcellularLocation>
        <location evidence="4">Secreted</location>
        <location evidence="4">Extracellular space</location>
        <location evidence="4">Apoplast</location>
    </subcellularLocation>
</comment>
<comment type="caution">
    <text evidence="5">The sequence shown here is derived from an EMBL/GenBank/DDBJ whole genome shotgun (WGS) entry which is preliminary data.</text>
</comment>
<evidence type="ECO:0000256" key="2">
    <source>
        <dbReference type="ARBA" id="ARBA00011738"/>
    </source>
</evidence>
<dbReference type="InterPro" id="IPR044859">
    <property type="entry name" value="Allene_oxi_cyc_Dirigent"/>
</dbReference>
<reference evidence="5 6" key="1">
    <citation type="submission" date="2024-04" db="EMBL/GenBank/DDBJ databases">
        <title>The reference genome of an endangered Asteraceae, Deinandra increscens subsp. villosa, native to the Central Coast of California.</title>
        <authorList>
            <person name="Guilliams M."/>
            <person name="Hasenstab-Lehman K."/>
            <person name="Meyer R."/>
            <person name="Mcevoy S."/>
        </authorList>
    </citation>
    <scope>NUCLEOTIDE SEQUENCE [LARGE SCALE GENOMIC DNA]</scope>
    <source>
        <tissue evidence="5">Leaf</tissue>
    </source>
</reference>
<dbReference type="Gene3D" id="2.40.480.10">
    <property type="entry name" value="Allene oxide cyclase-like"/>
    <property type="match status" value="1"/>
</dbReference>